<sequence>MPFRLPRLLPSRALGALLLPLLPLALSGCGTLLPPAWIIGQQRTMITDHQHFDNAPIPASRQPVPLPAAPEALKLPTAPDGGELGPWLEQQGTVALIVLRDGRIVHEQYFAGRQRDTLLTSFSVAKSVVALLLGQAIRDGHIRGIDDPVTRYLPELERQDPRFAQVRLRDLLAMRSGIAFQEKYSSPWSDVAIFYLTPDLGRAVAGLKIAEPPNQRYRYSSGDTQLLGMAIERATGQRLHQRVAQDLWAPMGAGMDASWSVDSAVLGQARAFCCLNARALDFARIGQLMLDRGRVGARQVVPAEWIDTLLTVQTHPGDDAAAQRNIELPGRPEAAFYTGQWRRLPQGPLEMRPDPASGRDPATLVPGTDFYAQGQHGQYIFVAPRQRTVVVRLGTDRRPGTWWPGVLGRIARSGLDGTEPGVEALSAR</sequence>
<dbReference type="InterPro" id="IPR012338">
    <property type="entry name" value="Beta-lactam/transpept-like"/>
</dbReference>
<evidence type="ECO:0000259" key="1">
    <source>
        <dbReference type="PROSITE" id="PS50843"/>
    </source>
</evidence>
<dbReference type="InterPro" id="IPR050789">
    <property type="entry name" value="Diverse_Enzym_Activities"/>
</dbReference>
<reference evidence="2 5" key="2">
    <citation type="submission" date="2024-06" db="EMBL/GenBank/DDBJ databases">
        <title>Genomic Encyclopedia of Type Strains, Phase IV (KMG-IV): sequencing the most valuable type-strain genomes for metagenomic binning, comparative biology and taxonomic classification.</title>
        <authorList>
            <person name="Goeker M."/>
        </authorList>
    </citation>
    <scope>NUCLEOTIDE SEQUENCE [LARGE SCALE GENOMIC DNA]</scope>
    <source>
        <strain evidence="2 5">D-501</strain>
    </source>
</reference>
<feature type="domain" description="Expansin-like CBD" evidence="1">
    <location>
        <begin position="219"/>
        <end position="305"/>
    </location>
</feature>
<dbReference type="GO" id="GO:0016787">
    <property type="term" value="F:hydrolase activity"/>
    <property type="evidence" value="ECO:0007669"/>
    <property type="project" value="UniProtKB-KW"/>
</dbReference>
<protein>
    <submittedName>
        <fullName evidence="3">Class C beta-lactamase-related serine hydrolase</fullName>
    </submittedName>
    <submittedName>
        <fullName evidence="2">CubicO group peptidase (Beta-lactamase class C family)</fullName>
    </submittedName>
</protein>
<keyword evidence="3" id="KW-0378">Hydrolase</keyword>
<dbReference type="PROSITE" id="PS50843">
    <property type="entry name" value="EXPANSIN_CBD"/>
    <property type="match status" value="1"/>
</dbReference>
<dbReference type="KEGG" id="snn:EWH46_00275"/>
<evidence type="ECO:0000313" key="2">
    <source>
        <dbReference type="EMBL" id="MET3604690.1"/>
    </source>
</evidence>
<gene>
    <name evidence="2" type="ORF">ABIC99_002511</name>
    <name evidence="3" type="ORF">EWH46_00275</name>
</gene>
<name>A0A5C1PZS0_9BURK</name>
<dbReference type="InterPro" id="IPR007117">
    <property type="entry name" value="Expansin_CBD"/>
</dbReference>
<dbReference type="PROSITE" id="PS51257">
    <property type="entry name" value="PROKAR_LIPOPROTEIN"/>
    <property type="match status" value="1"/>
</dbReference>
<dbReference type="EMBL" id="CP035708">
    <property type="protein sequence ID" value="QEM99351.1"/>
    <property type="molecule type" value="Genomic_DNA"/>
</dbReference>
<dbReference type="Proteomes" id="UP000323522">
    <property type="component" value="Chromosome"/>
</dbReference>
<keyword evidence="5" id="KW-1185">Reference proteome</keyword>
<dbReference type="Proteomes" id="UP001549111">
    <property type="component" value="Unassembled WGS sequence"/>
</dbReference>
<dbReference type="Gene3D" id="3.40.710.10">
    <property type="entry name" value="DD-peptidase/beta-lactamase superfamily"/>
    <property type="match status" value="1"/>
</dbReference>
<dbReference type="SUPFAM" id="SSF56601">
    <property type="entry name" value="beta-lactamase/transpeptidase-like"/>
    <property type="match status" value="1"/>
</dbReference>
<dbReference type="InterPro" id="IPR001466">
    <property type="entry name" value="Beta-lactam-related"/>
</dbReference>
<accession>A0A5C1PZS0</accession>
<organism evidence="3 4">
    <name type="scientific">Sphaerotilus sulfidivorans</name>
    <dbReference type="NCBI Taxonomy" id="639200"/>
    <lineage>
        <taxon>Bacteria</taxon>
        <taxon>Pseudomonadati</taxon>
        <taxon>Pseudomonadota</taxon>
        <taxon>Betaproteobacteria</taxon>
        <taxon>Burkholderiales</taxon>
        <taxon>Sphaerotilaceae</taxon>
        <taxon>Sphaerotilus</taxon>
    </lineage>
</organism>
<dbReference type="Pfam" id="PF00144">
    <property type="entry name" value="Beta-lactamase"/>
    <property type="match status" value="1"/>
</dbReference>
<dbReference type="AlphaFoldDB" id="A0A5C1PZS0"/>
<evidence type="ECO:0000313" key="3">
    <source>
        <dbReference type="EMBL" id="QEM99351.1"/>
    </source>
</evidence>
<dbReference type="RefSeq" id="WP_149502005.1">
    <property type="nucleotide sequence ID" value="NZ_CP035708.1"/>
</dbReference>
<evidence type="ECO:0000313" key="5">
    <source>
        <dbReference type="Proteomes" id="UP001549111"/>
    </source>
</evidence>
<dbReference type="PANTHER" id="PTHR43283:SF7">
    <property type="entry name" value="BETA-LACTAMASE-RELATED DOMAIN-CONTAINING PROTEIN"/>
    <property type="match status" value="1"/>
</dbReference>
<proteinExistence type="predicted"/>
<reference evidence="3 4" key="1">
    <citation type="submission" date="2019-02" db="EMBL/GenBank/DDBJ databases">
        <title>Complete Genome Sequence and Methylome Analysis of Sphaerotilus natans subsp. sulfidivorans D-507.</title>
        <authorList>
            <person name="Fomenkov A."/>
            <person name="Gridneva E."/>
            <person name="Smolyakov D."/>
            <person name="Dubinina G."/>
            <person name="Vincze T."/>
            <person name="Grabovich M."/>
            <person name="Roberts R.J."/>
        </authorList>
    </citation>
    <scope>NUCLEOTIDE SEQUENCE [LARGE SCALE GENOMIC DNA]</scope>
    <source>
        <strain evidence="3 4">D-507</strain>
    </source>
</reference>
<dbReference type="PANTHER" id="PTHR43283">
    <property type="entry name" value="BETA-LACTAMASE-RELATED"/>
    <property type="match status" value="1"/>
</dbReference>
<dbReference type="OrthoDB" id="8582986at2"/>
<evidence type="ECO:0000313" key="4">
    <source>
        <dbReference type="Proteomes" id="UP000323522"/>
    </source>
</evidence>
<dbReference type="EMBL" id="JBEPLS010000009">
    <property type="protein sequence ID" value="MET3604690.1"/>
    <property type="molecule type" value="Genomic_DNA"/>
</dbReference>